<dbReference type="RefSeq" id="WP_067381176.1">
    <property type="nucleotide sequence ID" value="NZ_CP015839.1"/>
</dbReference>
<dbReference type="InterPro" id="IPR019410">
    <property type="entry name" value="Methyltransf_16"/>
</dbReference>
<keyword evidence="1" id="KW-0418">Kinase</keyword>
<keyword evidence="1" id="KW-0808">Transferase</keyword>
<protein>
    <submittedName>
        <fullName evidence="1">Histidine kinase</fullName>
    </submittedName>
</protein>
<dbReference type="CDD" id="cd02440">
    <property type="entry name" value="AdoMet_MTases"/>
    <property type="match status" value="1"/>
</dbReference>
<dbReference type="EMBL" id="CP015839">
    <property type="protein sequence ID" value="ANG62675.1"/>
    <property type="molecule type" value="Genomic_DNA"/>
</dbReference>
<proteinExistence type="predicted"/>
<organism evidence="1 2">
    <name type="scientific">Marinobacterium aestuarii</name>
    <dbReference type="NCBI Taxonomy" id="1821621"/>
    <lineage>
        <taxon>Bacteria</taxon>
        <taxon>Pseudomonadati</taxon>
        <taxon>Pseudomonadota</taxon>
        <taxon>Gammaproteobacteria</taxon>
        <taxon>Oceanospirillales</taxon>
        <taxon>Oceanospirillaceae</taxon>
        <taxon>Marinobacterium</taxon>
    </lineage>
</organism>
<dbReference type="Proteomes" id="UP000078070">
    <property type="component" value="Chromosome"/>
</dbReference>
<dbReference type="AlphaFoldDB" id="A0A1A9EXQ9"/>
<reference evidence="2" key="1">
    <citation type="submission" date="2016-05" db="EMBL/GenBank/DDBJ databases">
        <authorList>
            <person name="Baek K."/>
            <person name="Yang S.-J."/>
        </authorList>
    </citation>
    <scope>NUCLEOTIDE SEQUENCE [LARGE SCALE GENOMIC DNA]</scope>
    <source>
        <strain evidence="2">ST58-10</strain>
    </source>
</reference>
<dbReference type="SUPFAM" id="SSF53335">
    <property type="entry name" value="S-adenosyl-L-methionine-dependent methyltransferases"/>
    <property type="match status" value="1"/>
</dbReference>
<dbReference type="OrthoDB" id="264333at2"/>
<dbReference type="KEGG" id="mars:A8C75_09390"/>
<gene>
    <name evidence="1" type="ORF">A8C75_09390</name>
</gene>
<dbReference type="Pfam" id="PF10294">
    <property type="entry name" value="Methyltransf_16"/>
    <property type="match status" value="1"/>
</dbReference>
<evidence type="ECO:0000313" key="2">
    <source>
        <dbReference type="Proteomes" id="UP000078070"/>
    </source>
</evidence>
<sequence length="216" mass="23866">MSALRVRYQTLEFAGVDIHIRSLRDNQQFLDVDQVAEKLGISSASWPLFGIVWPSGQVLAHLMFDYEIAGKRILEVGCGIGLASLVLNHRQANITATDYHPEVAAFLSANVLLNAGRSIPFVRTGWGDPQSLLGEFDLIVGSDLLYEHEHVDMLAGFINQHAAPRCAVVLVDPGRGNHARFSKKMISLGYSHSQAAPVTVDYLPQPFRGQVLSYRR</sequence>
<dbReference type="PANTHER" id="PTHR14614">
    <property type="entry name" value="HEPATOCELLULAR CARCINOMA-ASSOCIATED ANTIGEN"/>
    <property type="match status" value="1"/>
</dbReference>
<evidence type="ECO:0000313" key="1">
    <source>
        <dbReference type="EMBL" id="ANG62675.1"/>
    </source>
</evidence>
<name>A0A1A9EXQ9_9GAMM</name>
<keyword evidence="2" id="KW-1185">Reference proteome</keyword>
<dbReference type="STRING" id="1821621.A8C75_09390"/>
<dbReference type="GO" id="GO:0016301">
    <property type="term" value="F:kinase activity"/>
    <property type="evidence" value="ECO:0007669"/>
    <property type="project" value="UniProtKB-KW"/>
</dbReference>
<reference evidence="1 2" key="2">
    <citation type="journal article" date="2018" name="Int. J. Syst. Evol. Microbiol.">
        <title>Marinobacterium aestuarii sp. nov., a benzene-degrading marine bacterium isolated from estuary sediment.</title>
        <authorList>
            <person name="Bae S.S."/>
            <person name="Jung J."/>
            <person name="Chung D."/>
            <person name="Baek K."/>
        </authorList>
    </citation>
    <scope>NUCLEOTIDE SEQUENCE [LARGE SCALE GENOMIC DNA]</scope>
    <source>
        <strain evidence="1 2">ST58-10</strain>
    </source>
</reference>
<accession>A0A1A9EXQ9</accession>
<dbReference type="Gene3D" id="3.40.50.150">
    <property type="entry name" value="Vaccinia Virus protein VP39"/>
    <property type="match status" value="1"/>
</dbReference>
<dbReference type="InterPro" id="IPR029063">
    <property type="entry name" value="SAM-dependent_MTases_sf"/>
</dbReference>